<dbReference type="EMBL" id="CP045915">
    <property type="protein sequence ID" value="QGH33549.1"/>
    <property type="molecule type" value="Genomic_DNA"/>
</dbReference>
<evidence type="ECO:0000313" key="1">
    <source>
        <dbReference type="EMBL" id="QGH33549.1"/>
    </source>
</evidence>
<protein>
    <submittedName>
        <fullName evidence="1">Uncharacterized protein</fullName>
    </submittedName>
</protein>
<name>A0A5Q2TFH8_9BACI</name>
<keyword evidence="2" id="KW-1185">Reference proteome</keyword>
<accession>A0A5Q2TFH8</accession>
<dbReference type="AlphaFoldDB" id="A0A5Q2TFH8"/>
<evidence type="ECO:0000313" key="2">
    <source>
        <dbReference type="Proteomes" id="UP000339690"/>
    </source>
</evidence>
<gene>
    <name evidence="1" type="ORF">GI584_05745</name>
</gene>
<proteinExistence type="predicted"/>
<dbReference type="Proteomes" id="UP000339690">
    <property type="component" value="Chromosome"/>
</dbReference>
<organism evidence="1 2">
    <name type="scientific">Gracilibacillus salitolerans</name>
    <dbReference type="NCBI Taxonomy" id="2663022"/>
    <lineage>
        <taxon>Bacteria</taxon>
        <taxon>Bacillati</taxon>
        <taxon>Bacillota</taxon>
        <taxon>Bacilli</taxon>
        <taxon>Bacillales</taxon>
        <taxon>Bacillaceae</taxon>
        <taxon>Gracilibacillus</taxon>
    </lineage>
</organism>
<reference evidence="1 2" key="1">
    <citation type="submission" date="2019-11" db="EMBL/GenBank/DDBJ databases">
        <title>Gracilibacillus salitolerans sp. nov., a moderate halophile isolated from a saline soil in northwest China.</title>
        <authorList>
            <person name="Gan L."/>
        </authorList>
    </citation>
    <scope>NUCLEOTIDE SEQUENCE [LARGE SCALE GENOMIC DNA]</scope>
    <source>
        <strain evidence="1 2">SCU50</strain>
    </source>
</reference>
<dbReference type="KEGG" id="grc:GI584_05745"/>
<sequence length="61" mass="7010">MKNLNIIKKFEVYILCFIIKTDKPNFEDPLNENALNKGGLSLLIYRLLDKFIAKEVGALIL</sequence>